<proteinExistence type="inferred from homology"/>
<dbReference type="GO" id="GO:0000987">
    <property type="term" value="F:cis-regulatory region sequence-specific DNA binding"/>
    <property type="evidence" value="ECO:0007669"/>
    <property type="project" value="InterPro"/>
</dbReference>
<keyword evidence="4" id="KW-1185">Reference proteome</keyword>
<dbReference type="GO" id="GO:0015643">
    <property type="term" value="F:toxic substance binding"/>
    <property type="evidence" value="ECO:0007669"/>
    <property type="project" value="InterPro"/>
</dbReference>
<evidence type="ECO:0000256" key="1">
    <source>
        <dbReference type="ARBA" id="ARBA00010562"/>
    </source>
</evidence>
<dbReference type="PANTHER" id="PTHR38781:SF1">
    <property type="entry name" value="ANTITOXIN DINJ-RELATED"/>
    <property type="match status" value="1"/>
</dbReference>
<dbReference type="InterPro" id="IPR026262">
    <property type="entry name" value="DinJ"/>
</dbReference>
<protein>
    <submittedName>
        <fullName evidence="3">Type II toxin-antitoxin system RelB/DinJ family antitoxin</fullName>
    </submittedName>
</protein>
<organism evidence="3 4">
    <name type="scientific">Diplocloster agilis</name>
    <dbReference type="NCBI Taxonomy" id="2850323"/>
    <lineage>
        <taxon>Bacteria</taxon>
        <taxon>Bacillati</taxon>
        <taxon>Bacillota</taxon>
        <taxon>Clostridia</taxon>
        <taxon>Lachnospirales</taxon>
        <taxon>Lachnospiraceae</taxon>
        <taxon>Diplocloster</taxon>
    </lineage>
</organism>
<dbReference type="PANTHER" id="PTHR38781">
    <property type="entry name" value="ANTITOXIN DINJ-RELATED"/>
    <property type="match status" value="1"/>
</dbReference>
<evidence type="ECO:0000313" key="4">
    <source>
        <dbReference type="Proteomes" id="UP000712157"/>
    </source>
</evidence>
<dbReference type="AlphaFoldDB" id="A0A949NHX5"/>
<dbReference type="Proteomes" id="UP000712157">
    <property type="component" value="Unassembled WGS sequence"/>
</dbReference>
<evidence type="ECO:0000313" key="3">
    <source>
        <dbReference type="EMBL" id="MBU9739008.1"/>
    </source>
</evidence>
<evidence type="ECO:0000256" key="2">
    <source>
        <dbReference type="ARBA" id="ARBA00022649"/>
    </source>
</evidence>
<sequence length="95" mass="10539">MAETTSIQIRIHPETKERAEKLFADMGITLSDAIDLFLCKSIAAGGLPFDEKQPLYNTETEVSVQEARDILGGKVNTKTYATAGELFEELNKEMD</sequence>
<dbReference type="Pfam" id="PF04221">
    <property type="entry name" value="RelB"/>
    <property type="match status" value="1"/>
</dbReference>
<dbReference type="EMBL" id="JAHQCW010000047">
    <property type="protein sequence ID" value="MBU9739008.1"/>
    <property type="molecule type" value="Genomic_DNA"/>
</dbReference>
<name>A0A949NHX5_9FIRM</name>
<dbReference type="RefSeq" id="WP_238722968.1">
    <property type="nucleotide sequence ID" value="NZ_JAHQCW010000047.1"/>
</dbReference>
<dbReference type="GO" id="GO:0006355">
    <property type="term" value="P:regulation of DNA-templated transcription"/>
    <property type="evidence" value="ECO:0007669"/>
    <property type="project" value="InterPro"/>
</dbReference>
<dbReference type="GO" id="GO:0044010">
    <property type="term" value="P:single-species biofilm formation"/>
    <property type="evidence" value="ECO:0007669"/>
    <property type="project" value="InterPro"/>
</dbReference>
<dbReference type="InterPro" id="IPR013321">
    <property type="entry name" value="Arc_rbn_hlx_hlx"/>
</dbReference>
<dbReference type="GO" id="GO:0006351">
    <property type="term" value="P:DNA-templated transcription"/>
    <property type="evidence" value="ECO:0007669"/>
    <property type="project" value="TreeGrafter"/>
</dbReference>
<comment type="caution">
    <text evidence="3">The sequence shown here is derived from an EMBL/GenBank/DDBJ whole genome shotgun (WGS) entry which is preliminary data.</text>
</comment>
<dbReference type="Gene3D" id="1.10.1220.10">
    <property type="entry name" value="Met repressor-like"/>
    <property type="match status" value="1"/>
</dbReference>
<dbReference type="NCBIfam" id="TIGR02384">
    <property type="entry name" value="RelB_DinJ"/>
    <property type="match status" value="1"/>
</dbReference>
<gene>
    <name evidence="3" type="ORF">KTH89_20945</name>
</gene>
<keyword evidence="2" id="KW-1277">Toxin-antitoxin system</keyword>
<reference evidence="3" key="1">
    <citation type="submission" date="2021-06" db="EMBL/GenBank/DDBJ databases">
        <title>Description of novel taxa of the family Lachnospiraceae.</title>
        <authorList>
            <person name="Chaplin A.V."/>
            <person name="Sokolova S.R."/>
            <person name="Pikina A.P."/>
            <person name="Korzhanova M."/>
            <person name="Belova V."/>
            <person name="Korostin D."/>
            <person name="Efimov B.A."/>
        </authorList>
    </citation>
    <scope>NUCLEOTIDE SEQUENCE</scope>
    <source>
        <strain evidence="3">ASD5720</strain>
    </source>
</reference>
<accession>A0A949NHX5</accession>
<dbReference type="PIRSF" id="PIRSF003108">
    <property type="entry name" value="DinJ"/>
    <property type="match status" value="1"/>
</dbReference>
<dbReference type="InterPro" id="IPR007337">
    <property type="entry name" value="RelB/DinJ"/>
</dbReference>
<comment type="similarity">
    <text evidence="1">Belongs to the RelB/DinJ antitoxin family.</text>
</comment>